<gene>
    <name evidence="1" type="ORF">ACFYXQ_25055</name>
</gene>
<evidence type="ECO:0008006" key="3">
    <source>
        <dbReference type="Google" id="ProtNLM"/>
    </source>
</evidence>
<evidence type="ECO:0000313" key="2">
    <source>
        <dbReference type="Proteomes" id="UP001601992"/>
    </source>
</evidence>
<sequence>MATRDVTVTVTVDSFEWDSLCDAAVCAGMSVPDYLAWNVRKIAQRSRPKGSPVLGRRSGLGEEVGETAAWTETFSQRLQDRAEQFRND</sequence>
<accession>A0ABW6S764</accession>
<reference evidence="1 2" key="1">
    <citation type="submission" date="2024-10" db="EMBL/GenBank/DDBJ databases">
        <title>The Natural Products Discovery Center: Release of the First 8490 Sequenced Strains for Exploring Actinobacteria Biosynthetic Diversity.</title>
        <authorList>
            <person name="Kalkreuter E."/>
            <person name="Kautsar S.A."/>
            <person name="Yang D."/>
            <person name="Bader C.D."/>
            <person name="Teijaro C.N."/>
            <person name="Fluegel L."/>
            <person name="Davis C.M."/>
            <person name="Simpson J.R."/>
            <person name="Lauterbach L."/>
            <person name="Steele A.D."/>
            <person name="Gui C."/>
            <person name="Meng S."/>
            <person name="Li G."/>
            <person name="Viehrig K."/>
            <person name="Ye F."/>
            <person name="Su P."/>
            <person name="Kiefer A.F."/>
            <person name="Nichols A."/>
            <person name="Cepeda A.J."/>
            <person name="Yan W."/>
            <person name="Fan B."/>
            <person name="Jiang Y."/>
            <person name="Adhikari A."/>
            <person name="Zheng C.-J."/>
            <person name="Schuster L."/>
            <person name="Cowan T.M."/>
            <person name="Smanski M.J."/>
            <person name="Chevrette M.G."/>
            <person name="De Carvalho L.P.S."/>
            <person name="Shen B."/>
        </authorList>
    </citation>
    <scope>NUCLEOTIDE SEQUENCE [LARGE SCALE GENOMIC DNA]</scope>
    <source>
        <strain evidence="1 2">NPDC002593</strain>
    </source>
</reference>
<organism evidence="1 2">
    <name type="scientific">Nocardia jiangxiensis</name>
    <dbReference type="NCBI Taxonomy" id="282685"/>
    <lineage>
        <taxon>Bacteria</taxon>
        <taxon>Bacillati</taxon>
        <taxon>Actinomycetota</taxon>
        <taxon>Actinomycetes</taxon>
        <taxon>Mycobacteriales</taxon>
        <taxon>Nocardiaceae</taxon>
        <taxon>Nocardia</taxon>
    </lineage>
</organism>
<protein>
    <recommendedName>
        <fullName evidence="3">Antitoxin</fullName>
    </recommendedName>
</protein>
<dbReference type="EMBL" id="JBIAQY010000009">
    <property type="protein sequence ID" value="MFF3571054.1"/>
    <property type="molecule type" value="Genomic_DNA"/>
</dbReference>
<proteinExistence type="predicted"/>
<keyword evidence="2" id="KW-1185">Reference proteome</keyword>
<name>A0ABW6S764_9NOCA</name>
<dbReference type="Proteomes" id="UP001601992">
    <property type="component" value="Unassembled WGS sequence"/>
</dbReference>
<comment type="caution">
    <text evidence="1">The sequence shown here is derived from an EMBL/GenBank/DDBJ whole genome shotgun (WGS) entry which is preliminary data.</text>
</comment>
<evidence type="ECO:0000313" key="1">
    <source>
        <dbReference type="EMBL" id="MFF3571054.1"/>
    </source>
</evidence>
<dbReference type="RefSeq" id="WP_040830437.1">
    <property type="nucleotide sequence ID" value="NZ_JBIAQY010000009.1"/>
</dbReference>